<protein>
    <submittedName>
        <fullName evidence="2">NAD(P)-dependent oxidoreductase</fullName>
    </submittedName>
</protein>
<dbReference type="RefSeq" id="WP_185129765.1">
    <property type="nucleotide sequence ID" value="NZ_JACJVO010000017.1"/>
</dbReference>
<comment type="caution">
    <text evidence="2">The sequence shown here is derived from an EMBL/GenBank/DDBJ whole genome shotgun (WGS) entry which is preliminary data.</text>
</comment>
<sequence length="302" mass="33652">MKIFVTGGTGFIGSYVVKELLSHGHELTLLARNRHKVPAFATHERIRFVEGTMEDTAAIAEGLENQDALIHVALSWLNGTAEENAVRETLPTIRLFQAAAEAEVKKIVFTSSIASFGTARHDDDGPIRPMNYYGAAKAASEAYLMAIAYEYGLQANVIRPGYTFGNPCVDGGPLYPDRKLVDMVKRARENVPMTFVKNDGTQFIWAGDLAKVYIALLHADIREHNRGYYTAVSTEHRTWAQIAQMAINLSSSQSRIELVDQGRPEPEGTPIDVSRIRESFGFSFTADEQMKQHLRYLNTLEL</sequence>
<name>A0A7X0VW66_9BACL</name>
<evidence type="ECO:0000259" key="1">
    <source>
        <dbReference type="Pfam" id="PF01370"/>
    </source>
</evidence>
<dbReference type="GO" id="GO:0005737">
    <property type="term" value="C:cytoplasm"/>
    <property type="evidence" value="ECO:0007669"/>
    <property type="project" value="TreeGrafter"/>
</dbReference>
<dbReference type="SUPFAM" id="SSF51735">
    <property type="entry name" value="NAD(P)-binding Rossmann-fold domains"/>
    <property type="match status" value="1"/>
</dbReference>
<dbReference type="InterPro" id="IPR051783">
    <property type="entry name" value="NAD(P)-dependent_oxidoreduct"/>
</dbReference>
<dbReference type="PANTHER" id="PTHR48079:SF6">
    <property type="entry name" value="NAD(P)-BINDING DOMAIN-CONTAINING PROTEIN-RELATED"/>
    <property type="match status" value="1"/>
</dbReference>
<evidence type="ECO:0000313" key="3">
    <source>
        <dbReference type="Proteomes" id="UP000564644"/>
    </source>
</evidence>
<dbReference type="Proteomes" id="UP000564644">
    <property type="component" value="Unassembled WGS sequence"/>
</dbReference>
<gene>
    <name evidence="2" type="ORF">H7C18_14345</name>
</gene>
<organism evidence="2 3">
    <name type="scientific">Cohnella zeiphila</name>
    <dbReference type="NCBI Taxonomy" id="2761120"/>
    <lineage>
        <taxon>Bacteria</taxon>
        <taxon>Bacillati</taxon>
        <taxon>Bacillota</taxon>
        <taxon>Bacilli</taxon>
        <taxon>Bacillales</taxon>
        <taxon>Paenibacillaceae</taxon>
        <taxon>Cohnella</taxon>
    </lineage>
</organism>
<reference evidence="2 3" key="1">
    <citation type="submission" date="2020-08" db="EMBL/GenBank/DDBJ databases">
        <title>Cohnella phylogeny.</title>
        <authorList>
            <person name="Dunlap C."/>
        </authorList>
    </citation>
    <scope>NUCLEOTIDE SEQUENCE [LARGE SCALE GENOMIC DNA]</scope>
    <source>
        <strain evidence="2 3">CBP 2801</strain>
    </source>
</reference>
<evidence type="ECO:0000313" key="2">
    <source>
        <dbReference type="EMBL" id="MBB6732097.1"/>
    </source>
</evidence>
<proteinExistence type="predicted"/>
<dbReference type="PANTHER" id="PTHR48079">
    <property type="entry name" value="PROTEIN YEEZ"/>
    <property type="match status" value="1"/>
</dbReference>
<accession>A0A7X0VW66</accession>
<dbReference type="PRINTS" id="PR00081">
    <property type="entry name" value="GDHRDH"/>
</dbReference>
<dbReference type="AlphaFoldDB" id="A0A7X0VW66"/>
<dbReference type="GO" id="GO:0004029">
    <property type="term" value="F:aldehyde dehydrogenase (NAD+) activity"/>
    <property type="evidence" value="ECO:0007669"/>
    <property type="project" value="TreeGrafter"/>
</dbReference>
<dbReference type="InterPro" id="IPR036291">
    <property type="entry name" value="NAD(P)-bd_dom_sf"/>
</dbReference>
<dbReference type="EMBL" id="JACJVO010000017">
    <property type="protein sequence ID" value="MBB6732097.1"/>
    <property type="molecule type" value="Genomic_DNA"/>
</dbReference>
<dbReference type="InterPro" id="IPR001509">
    <property type="entry name" value="Epimerase_deHydtase"/>
</dbReference>
<dbReference type="InterPro" id="IPR002347">
    <property type="entry name" value="SDR_fam"/>
</dbReference>
<dbReference type="Gene3D" id="3.40.50.720">
    <property type="entry name" value="NAD(P)-binding Rossmann-like Domain"/>
    <property type="match status" value="1"/>
</dbReference>
<keyword evidence="3" id="KW-1185">Reference proteome</keyword>
<feature type="domain" description="NAD-dependent epimerase/dehydratase" evidence="1">
    <location>
        <begin position="3"/>
        <end position="219"/>
    </location>
</feature>
<dbReference type="Pfam" id="PF01370">
    <property type="entry name" value="Epimerase"/>
    <property type="match status" value="1"/>
</dbReference>